<evidence type="ECO:0000256" key="15">
    <source>
        <dbReference type="ARBA" id="ARBA00034000"/>
    </source>
</evidence>
<evidence type="ECO:0000256" key="11">
    <source>
        <dbReference type="ARBA" id="ARBA00022984"/>
    </source>
</evidence>
<accession>A0A1G1YHD0</accession>
<dbReference type="InterPro" id="IPR050396">
    <property type="entry name" value="Glycosyltr_51/Transpeptidase"/>
</dbReference>
<keyword evidence="17" id="KW-0812">Transmembrane</keyword>
<evidence type="ECO:0000256" key="7">
    <source>
        <dbReference type="ARBA" id="ARBA00022676"/>
    </source>
</evidence>
<evidence type="ECO:0000256" key="14">
    <source>
        <dbReference type="ARBA" id="ARBA00023316"/>
    </source>
</evidence>
<dbReference type="InterPro" id="IPR001460">
    <property type="entry name" value="PCN-bd_Tpept"/>
</dbReference>
<evidence type="ECO:0000256" key="9">
    <source>
        <dbReference type="ARBA" id="ARBA00022801"/>
    </source>
</evidence>
<keyword evidence="17" id="KW-1133">Transmembrane helix</keyword>
<keyword evidence="5" id="KW-0121">Carboxypeptidase</keyword>
<reference evidence="20 21" key="1">
    <citation type="journal article" date="2016" name="Nat. Commun.">
        <title>Thousands of microbial genomes shed light on interconnected biogeochemical processes in an aquifer system.</title>
        <authorList>
            <person name="Anantharaman K."/>
            <person name="Brown C.T."/>
            <person name="Hug L.A."/>
            <person name="Sharon I."/>
            <person name="Castelle C.J."/>
            <person name="Probst A.J."/>
            <person name="Thomas B.C."/>
            <person name="Singh A."/>
            <person name="Wilkins M.J."/>
            <person name="Karaoz U."/>
            <person name="Brodie E.L."/>
            <person name="Williams K.H."/>
            <person name="Hubbard S.S."/>
            <person name="Banfield J.F."/>
        </authorList>
    </citation>
    <scope>NUCLEOTIDE SEQUENCE [LARGE SCALE GENOMIC DNA]</scope>
</reference>
<dbReference type="Gene3D" id="1.10.3810.10">
    <property type="entry name" value="Biosynthetic peptidoglycan transglycosylase-like"/>
    <property type="match status" value="1"/>
</dbReference>
<feature type="domain" description="Glycosyl transferase family 51" evidence="19">
    <location>
        <begin position="119"/>
        <end position="289"/>
    </location>
</feature>
<evidence type="ECO:0000313" key="20">
    <source>
        <dbReference type="EMBL" id="OGY51742.1"/>
    </source>
</evidence>
<evidence type="ECO:0000259" key="18">
    <source>
        <dbReference type="Pfam" id="PF00905"/>
    </source>
</evidence>
<comment type="similarity">
    <text evidence="2">In the C-terminal section; belongs to the transpeptidase family.</text>
</comment>
<sequence length="982" mass="108247">MPIPGLTVKNRSAQSWRRQSGYRRRRLASPSWRRSQPTARLSRRPGILSRWRKPSLPVAKLAKGLLLLAVIGIGVLGIASLVVLGSVAKDLPNPNRIIDRTVAQSTKIYDRTGETLLYDVHGAEKRTIVKLEDIPDYVKQATITAEDRKFYEHKGISFTGIIRSLFRNITTGSKAGGSTLTQQLVKNAILSPEKKYSRKLKEVILSYQIEKQFSKDEILQMYFNEIPYGSVAYGVEAAAQTYFGKKIQDITLAEAAVLAALPQAPTYYSPYGSHTDALFVRQQYILDSMVTEGYVTEAKAEAAKLQKIEFKKRSENMLAPHFVIYVREYLTQKYGELAVEQGGLKVITTLDLYKQGIAETVIAERTPQNAERFNAHNAALVALDPKTGQILAMVGSKDYFATDPEPEGCTSGKDCLFDPQVNIALRPRQPGSSFKPIVYATAFRQGYTPQTVLYDVTTRFKNYDGRDYEPHNYDLKEHGPVTMTAALAGSLNIPAVKTIYLAGVDRVIDLAESLGYSTLKDRSRFGLSLVLGGAEVQLLEHTNAFAVFAREGERYPPVAILEVRDKDGNILEEYKKAEKKVLETQVARQINSILSDNSARAYIFGADNFLTLGSRPVGAKTGTTNDYHDAWTVGYTPSLVAGVWVGNSDNTEMKRGADGSVVAAPIWHDFMSRVLGDTPAEGFNAPEPTTSDKPVLNGSIAEGIKVKIDRASGKLATNLTPESMVEEKTFRQARSILYWVNKDDPQGATPPERSGTQFDRWEESVARWAQANNYTNEEPPAEYDDIHTLDNLPSITITSPQRNQTITSRDFSATVSASAPRGVSRVEYALNGKLIANVTVPPFDLGVSLQDPALTVGTATLKATAFDDANNTKSVEVRIGLDLPPIATMIEWTTTASQKSSSFPLIITANLTNASGIQKIDLYFQKLDGGVGYVNTSRQFPGGRLNVIWLDSPGPGSYQIYAEVTNQDGFKYTDEELTITVQ</sequence>
<dbReference type="GO" id="GO:0009002">
    <property type="term" value="F:serine-type D-Ala-D-Ala carboxypeptidase activity"/>
    <property type="evidence" value="ECO:0007669"/>
    <property type="project" value="UniProtKB-EC"/>
</dbReference>
<dbReference type="InterPro" id="IPR023346">
    <property type="entry name" value="Lysozyme-like_dom_sf"/>
</dbReference>
<protein>
    <submittedName>
        <fullName evidence="20">Uncharacterized protein</fullName>
    </submittedName>
</protein>
<keyword evidence="12 17" id="KW-0472">Membrane</keyword>
<organism evidence="20 21">
    <name type="scientific">Candidatus Buchananbacteria bacterium RIFCSPHIGHO2_02_FULL_56_16</name>
    <dbReference type="NCBI Taxonomy" id="1797542"/>
    <lineage>
        <taxon>Bacteria</taxon>
        <taxon>Candidatus Buchananiibacteriota</taxon>
    </lineage>
</organism>
<feature type="domain" description="Penicillin-binding protein transpeptidase" evidence="18">
    <location>
        <begin position="379"/>
        <end position="671"/>
    </location>
</feature>
<dbReference type="GO" id="GO:0008955">
    <property type="term" value="F:peptidoglycan glycosyltransferase activity"/>
    <property type="evidence" value="ECO:0007669"/>
    <property type="project" value="UniProtKB-EC"/>
</dbReference>
<comment type="subcellular location">
    <subcellularLocation>
        <location evidence="1">Cell membrane</location>
    </subcellularLocation>
</comment>
<name>A0A1G1YHD0_9BACT</name>
<dbReference type="GO" id="GO:0006508">
    <property type="term" value="P:proteolysis"/>
    <property type="evidence" value="ECO:0007669"/>
    <property type="project" value="UniProtKB-KW"/>
</dbReference>
<keyword evidence="13" id="KW-0511">Multifunctional enzyme</keyword>
<dbReference type="FunFam" id="1.10.3810.10:FF:000001">
    <property type="entry name" value="Penicillin-binding protein 1A"/>
    <property type="match status" value="1"/>
</dbReference>
<keyword evidence="4" id="KW-1003">Cell membrane</keyword>
<proteinExistence type="inferred from homology"/>
<evidence type="ECO:0000256" key="17">
    <source>
        <dbReference type="SAM" id="Phobius"/>
    </source>
</evidence>
<evidence type="ECO:0000256" key="16">
    <source>
        <dbReference type="ARBA" id="ARBA00049902"/>
    </source>
</evidence>
<evidence type="ECO:0000256" key="1">
    <source>
        <dbReference type="ARBA" id="ARBA00004236"/>
    </source>
</evidence>
<dbReference type="GO" id="GO:0009252">
    <property type="term" value="P:peptidoglycan biosynthetic process"/>
    <property type="evidence" value="ECO:0007669"/>
    <property type="project" value="UniProtKB-KW"/>
</dbReference>
<feature type="transmembrane region" description="Helical" evidence="17">
    <location>
        <begin position="65"/>
        <end position="88"/>
    </location>
</feature>
<evidence type="ECO:0000256" key="13">
    <source>
        <dbReference type="ARBA" id="ARBA00023268"/>
    </source>
</evidence>
<dbReference type="GO" id="GO:0071555">
    <property type="term" value="P:cell wall organization"/>
    <property type="evidence" value="ECO:0007669"/>
    <property type="project" value="UniProtKB-KW"/>
</dbReference>
<evidence type="ECO:0000256" key="3">
    <source>
        <dbReference type="ARBA" id="ARBA00007739"/>
    </source>
</evidence>
<dbReference type="Pfam" id="PF00905">
    <property type="entry name" value="Transpeptidase"/>
    <property type="match status" value="1"/>
</dbReference>
<evidence type="ECO:0000256" key="2">
    <source>
        <dbReference type="ARBA" id="ARBA00007090"/>
    </source>
</evidence>
<comment type="similarity">
    <text evidence="3">In the N-terminal section; belongs to the glycosyltransferase 51 family.</text>
</comment>
<dbReference type="InterPro" id="IPR013783">
    <property type="entry name" value="Ig-like_fold"/>
</dbReference>
<evidence type="ECO:0000256" key="5">
    <source>
        <dbReference type="ARBA" id="ARBA00022645"/>
    </source>
</evidence>
<dbReference type="GO" id="GO:0005886">
    <property type="term" value="C:plasma membrane"/>
    <property type="evidence" value="ECO:0007669"/>
    <property type="project" value="UniProtKB-SubCell"/>
</dbReference>
<dbReference type="NCBIfam" id="TIGR02074">
    <property type="entry name" value="PBP_1a_fam"/>
    <property type="match status" value="1"/>
</dbReference>
<dbReference type="Gene3D" id="2.60.40.10">
    <property type="entry name" value="Immunoglobulins"/>
    <property type="match status" value="1"/>
</dbReference>
<dbReference type="Pfam" id="PF00912">
    <property type="entry name" value="Transgly"/>
    <property type="match status" value="1"/>
</dbReference>
<evidence type="ECO:0000256" key="4">
    <source>
        <dbReference type="ARBA" id="ARBA00022475"/>
    </source>
</evidence>
<dbReference type="EMBL" id="MHIL01000015">
    <property type="protein sequence ID" value="OGY51742.1"/>
    <property type="molecule type" value="Genomic_DNA"/>
</dbReference>
<gene>
    <name evidence="20" type="ORF">A3J59_03685</name>
</gene>
<comment type="catalytic activity">
    <reaction evidence="15">
        <text>Preferential cleavage: (Ac)2-L-Lys-D-Ala-|-D-Ala. Also transpeptidation of peptidyl-alanyl moieties that are N-acyl substituents of D-alanine.</text>
        <dbReference type="EC" id="3.4.16.4"/>
    </reaction>
</comment>
<dbReference type="InterPro" id="IPR012338">
    <property type="entry name" value="Beta-lactam/transpept-like"/>
</dbReference>
<keyword evidence="14" id="KW-0961">Cell wall biogenesis/degradation</keyword>
<dbReference type="InterPro" id="IPR036950">
    <property type="entry name" value="PBP_transglycosylase"/>
</dbReference>
<dbReference type="STRING" id="1797542.A3J59_03685"/>
<dbReference type="SUPFAM" id="SSF56601">
    <property type="entry name" value="beta-lactamase/transpeptidase-like"/>
    <property type="match status" value="1"/>
</dbReference>
<keyword evidence="6" id="KW-0645">Protease</keyword>
<keyword evidence="7" id="KW-0328">Glycosyltransferase</keyword>
<evidence type="ECO:0000313" key="21">
    <source>
        <dbReference type="Proteomes" id="UP000177310"/>
    </source>
</evidence>
<comment type="catalytic activity">
    <reaction evidence="16">
        <text>[GlcNAc-(1-&gt;4)-Mur2Ac(oyl-L-Ala-gamma-D-Glu-L-Lys-D-Ala-D-Ala)](n)-di-trans,octa-cis-undecaprenyl diphosphate + beta-D-GlcNAc-(1-&gt;4)-Mur2Ac(oyl-L-Ala-gamma-D-Glu-L-Lys-D-Ala-D-Ala)-di-trans,octa-cis-undecaprenyl diphosphate = [GlcNAc-(1-&gt;4)-Mur2Ac(oyl-L-Ala-gamma-D-Glu-L-Lys-D-Ala-D-Ala)](n+1)-di-trans,octa-cis-undecaprenyl diphosphate + di-trans,octa-cis-undecaprenyl diphosphate + H(+)</text>
        <dbReference type="Rhea" id="RHEA:23708"/>
        <dbReference type="Rhea" id="RHEA-COMP:9602"/>
        <dbReference type="Rhea" id="RHEA-COMP:9603"/>
        <dbReference type="ChEBI" id="CHEBI:15378"/>
        <dbReference type="ChEBI" id="CHEBI:58405"/>
        <dbReference type="ChEBI" id="CHEBI:60033"/>
        <dbReference type="ChEBI" id="CHEBI:78435"/>
        <dbReference type="EC" id="2.4.99.28"/>
    </reaction>
</comment>
<evidence type="ECO:0000256" key="6">
    <source>
        <dbReference type="ARBA" id="ARBA00022670"/>
    </source>
</evidence>
<keyword evidence="8" id="KW-0808">Transferase</keyword>
<evidence type="ECO:0000259" key="19">
    <source>
        <dbReference type="Pfam" id="PF00912"/>
    </source>
</evidence>
<dbReference type="GO" id="GO:0008658">
    <property type="term" value="F:penicillin binding"/>
    <property type="evidence" value="ECO:0007669"/>
    <property type="project" value="InterPro"/>
</dbReference>
<dbReference type="InterPro" id="IPR001264">
    <property type="entry name" value="Glyco_trans_51"/>
</dbReference>
<evidence type="ECO:0000256" key="12">
    <source>
        <dbReference type="ARBA" id="ARBA00023136"/>
    </source>
</evidence>
<dbReference type="AlphaFoldDB" id="A0A1G1YHD0"/>
<keyword evidence="9" id="KW-0378">Hydrolase</keyword>
<dbReference type="GO" id="GO:0008360">
    <property type="term" value="P:regulation of cell shape"/>
    <property type="evidence" value="ECO:0007669"/>
    <property type="project" value="UniProtKB-KW"/>
</dbReference>
<dbReference type="PANTHER" id="PTHR32282">
    <property type="entry name" value="BINDING PROTEIN TRANSPEPTIDASE, PUTATIVE-RELATED"/>
    <property type="match status" value="1"/>
</dbReference>
<keyword evidence="10" id="KW-0133">Cell shape</keyword>
<dbReference type="PANTHER" id="PTHR32282:SF11">
    <property type="entry name" value="PENICILLIN-BINDING PROTEIN 1B"/>
    <property type="match status" value="1"/>
</dbReference>
<dbReference type="Proteomes" id="UP000177310">
    <property type="component" value="Unassembled WGS sequence"/>
</dbReference>
<dbReference type="Gene3D" id="3.40.710.10">
    <property type="entry name" value="DD-peptidase/beta-lactamase superfamily"/>
    <property type="match status" value="1"/>
</dbReference>
<comment type="caution">
    <text evidence="20">The sequence shown here is derived from an EMBL/GenBank/DDBJ whole genome shotgun (WGS) entry which is preliminary data.</text>
</comment>
<keyword evidence="11" id="KW-0573">Peptidoglycan synthesis</keyword>
<evidence type="ECO:0000256" key="8">
    <source>
        <dbReference type="ARBA" id="ARBA00022679"/>
    </source>
</evidence>
<dbReference type="Pfam" id="PF17957">
    <property type="entry name" value="Big_7"/>
    <property type="match status" value="1"/>
</dbReference>
<dbReference type="GO" id="GO:0030288">
    <property type="term" value="C:outer membrane-bounded periplasmic space"/>
    <property type="evidence" value="ECO:0007669"/>
    <property type="project" value="TreeGrafter"/>
</dbReference>
<evidence type="ECO:0000256" key="10">
    <source>
        <dbReference type="ARBA" id="ARBA00022960"/>
    </source>
</evidence>
<dbReference type="SUPFAM" id="SSF53955">
    <property type="entry name" value="Lysozyme-like"/>
    <property type="match status" value="1"/>
</dbReference>